<dbReference type="GO" id="GO:0006167">
    <property type="term" value="P:AMP biosynthetic process"/>
    <property type="evidence" value="ECO:0007669"/>
    <property type="project" value="TreeGrafter"/>
</dbReference>
<dbReference type="OrthoDB" id="954553at2"/>
<evidence type="ECO:0000256" key="2">
    <source>
        <dbReference type="RuleBase" id="RU003476"/>
    </source>
</evidence>
<dbReference type="GO" id="GO:0004081">
    <property type="term" value="F:bis(5'-nucleosyl)-tetraphosphatase (asymmetrical) activity"/>
    <property type="evidence" value="ECO:0007669"/>
    <property type="project" value="TreeGrafter"/>
</dbReference>
<reference evidence="4 5" key="1">
    <citation type="submission" date="2014-11" db="EMBL/GenBank/DDBJ databases">
        <title>Genome sequence of Flavihumibacter solisilvae 3-3.</title>
        <authorList>
            <person name="Zhou G."/>
            <person name="Li M."/>
            <person name="Wang G."/>
        </authorList>
    </citation>
    <scope>NUCLEOTIDE SEQUENCE [LARGE SCALE GENOMIC DNA]</scope>
    <source>
        <strain evidence="4 5">3-3</strain>
    </source>
</reference>
<dbReference type="GO" id="GO:0006754">
    <property type="term" value="P:ATP biosynthetic process"/>
    <property type="evidence" value="ECO:0007669"/>
    <property type="project" value="TreeGrafter"/>
</dbReference>
<protein>
    <submittedName>
        <fullName evidence="4">NUDIX hydrolase</fullName>
    </submittedName>
</protein>
<keyword evidence="5" id="KW-1185">Reference proteome</keyword>
<evidence type="ECO:0000313" key="4">
    <source>
        <dbReference type="EMBL" id="KIC92735.1"/>
    </source>
</evidence>
<dbReference type="InterPro" id="IPR020084">
    <property type="entry name" value="NUDIX_hydrolase_CS"/>
</dbReference>
<proteinExistence type="inferred from homology"/>
<dbReference type="InterPro" id="IPR051325">
    <property type="entry name" value="Nudix_hydrolase_domain"/>
</dbReference>
<dbReference type="RefSeq" id="WP_039143830.1">
    <property type="nucleotide sequence ID" value="NZ_JSVC01000029.1"/>
</dbReference>
<dbReference type="AlphaFoldDB" id="A0A0C1IEY3"/>
<dbReference type="InterPro" id="IPR015797">
    <property type="entry name" value="NUDIX_hydrolase-like_dom_sf"/>
</dbReference>
<accession>A0A0C1IEY3</accession>
<comment type="similarity">
    <text evidence="2">Belongs to the Nudix hydrolase family.</text>
</comment>
<dbReference type="CDD" id="cd04662">
    <property type="entry name" value="NUDIX_Hydrolase"/>
    <property type="match status" value="1"/>
</dbReference>
<dbReference type="Gene3D" id="3.90.79.10">
    <property type="entry name" value="Nucleoside Triphosphate Pyrophosphohydrolase"/>
    <property type="match status" value="1"/>
</dbReference>
<keyword evidence="1 2" id="KW-0378">Hydrolase</keyword>
<evidence type="ECO:0000259" key="3">
    <source>
        <dbReference type="PROSITE" id="PS51462"/>
    </source>
</evidence>
<dbReference type="InterPro" id="IPR000086">
    <property type="entry name" value="NUDIX_hydrolase_dom"/>
</dbReference>
<dbReference type="PANTHER" id="PTHR21340">
    <property type="entry name" value="DIADENOSINE 5,5-P1,P4-TETRAPHOSPHATE PYROPHOSPHOHYDROLASE MUTT"/>
    <property type="match status" value="1"/>
</dbReference>
<evidence type="ECO:0000313" key="5">
    <source>
        <dbReference type="Proteomes" id="UP000031408"/>
    </source>
</evidence>
<dbReference type="Proteomes" id="UP000031408">
    <property type="component" value="Unassembled WGS sequence"/>
</dbReference>
<dbReference type="PROSITE" id="PS00893">
    <property type="entry name" value="NUDIX_BOX"/>
    <property type="match status" value="1"/>
</dbReference>
<dbReference type="EMBL" id="JSVC01000029">
    <property type="protein sequence ID" value="KIC92735.1"/>
    <property type="molecule type" value="Genomic_DNA"/>
</dbReference>
<organism evidence="4 5">
    <name type="scientific">Flavihumibacter solisilvae</name>
    <dbReference type="NCBI Taxonomy" id="1349421"/>
    <lineage>
        <taxon>Bacteria</taxon>
        <taxon>Pseudomonadati</taxon>
        <taxon>Bacteroidota</taxon>
        <taxon>Chitinophagia</taxon>
        <taxon>Chitinophagales</taxon>
        <taxon>Chitinophagaceae</taxon>
        <taxon>Flavihumibacter</taxon>
    </lineage>
</organism>
<dbReference type="PRINTS" id="PR00502">
    <property type="entry name" value="NUDIXFAMILY"/>
</dbReference>
<dbReference type="PROSITE" id="PS51462">
    <property type="entry name" value="NUDIX"/>
    <property type="match status" value="1"/>
</dbReference>
<sequence>MPKTSAGIIFFRFRFNQPEVLLVHPGGPFWVKKDAGAWSIPKGEIEAGEEPLQAATREVKEETGWDAQGTFIPLTPVQQKSGKIIKAWAVQQDHDPAGMVSNSFEMEWPPHSGKKKNFPEADRASWFTMEEARIKIIPGQVPLLNELEKMLGL</sequence>
<feature type="domain" description="Nudix hydrolase" evidence="3">
    <location>
        <begin position="1"/>
        <end position="149"/>
    </location>
</feature>
<dbReference type="SUPFAM" id="SSF55811">
    <property type="entry name" value="Nudix"/>
    <property type="match status" value="1"/>
</dbReference>
<dbReference type="InterPro" id="IPR020476">
    <property type="entry name" value="Nudix_hydrolase"/>
</dbReference>
<dbReference type="PANTHER" id="PTHR21340:SF7">
    <property type="entry name" value="NUDIX HYDROLASE DOMAIN-CONTAINING PROTEIN"/>
    <property type="match status" value="1"/>
</dbReference>
<evidence type="ECO:0000256" key="1">
    <source>
        <dbReference type="ARBA" id="ARBA00022801"/>
    </source>
</evidence>
<gene>
    <name evidence="4" type="ORF">OI18_21320</name>
</gene>
<name>A0A0C1IEY3_9BACT</name>
<dbReference type="Pfam" id="PF00293">
    <property type="entry name" value="NUDIX"/>
    <property type="match status" value="1"/>
</dbReference>
<comment type="caution">
    <text evidence="4">The sequence shown here is derived from an EMBL/GenBank/DDBJ whole genome shotgun (WGS) entry which is preliminary data.</text>
</comment>